<feature type="compositionally biased region" description="Polar residues" evidence="5">
    <location>
        <begin position="202"/>
        <end position="217"/>
    </location>
</feature>
<comment type="caution">
    <text evidence="7">The sequence shown here is derived from an EMBL/GenBank/DDBJ whole genome shotgun (WGS) entry which is preliminary data.</text>
</comment>
<reference evidence="7" key="1">
    <citation type="submission" date="2021-02" db="EMBL/GenBank/DDBJ databases">
        <authorList>
            <person name="Nowell W R."/>
        </authorList>
    </citation>
    <scope>NUCLEOTIDE SEQUENCE</scope>
</reference>
<feature type="region of interest" description="Disordered" evidence="5">
    <location>
        <begin position="438"/>
        <end position="510"/>
    </location>
</feature>
<evidence type="ECO:0000256" key="4">
    <source>
        <dbReference type="PROSITE-ProRule" id="PRU00322"/>
    </source>
</evidence>
<feature type="region of interest" description="Disordered" evidence="5">
    <location>
        <begin position="1"/>
        <end position="78"/>
    </location>
</feature>
<dbReference type="AlphaFoldDB" id="A0A814VU00"/>
<feature type="region of interest" description="Disordered" evidence="5">
    <location>
        <begin position="119"/>
        <end position="217"/>
    </location>
</feature>
<evidence type="ECO:0000256" key="3">
    <source>
        <dbReference type="ARBA" id="ARBA00022833"/>
    </source>
</evidence>
<evidence type="ECO:0000313" key="8">
    <source>
        <dbReference type="Proteomes" id="UP000663860"/>
    </source>
</evidence>
<dbReference type="InterPro" id="IPR001876">
    <property type="entry name" value="Znf_RanBP2"/>
</dbReference>
<dbReference type="GO" id="GO:0008270">
    <property type="term" value="F:zinc ion binding"/>
    <property type="evidence" value="ECO:0007669"/>
    <property type="project" value="UniProtKB-KW"/>
</dbReference>
<feature type="compositionally biased region" description="Low complexity" evidence="5">
    <location>
        <begin position="127"/>
        <end position="146"/>
    </location>
</feature>
<dbReference type="PROSITE" id="PS01358">
    <property type="entry name" value="ZF_RANBP2_1"/>
    <property type="match status" value="1"/>
</dbReference>
<keyword evidence="2 4" id="KW-0863">Zinc-finger</keyword>
<evidence type="ECO:0000256" key="5">
    <source>
        <dbReference type="SAM" id="MobiDB-lite"/>
    </source>
</evidence>
<evidence type="ECO:0000256" key="1">
    <source>
        <dbReference type="ARBA" id="ARBA00022723"/>
    </source>
</evidence>
<protein>
    <recommendedName>
        <fullName evidence="6">RanBP2-type domain-containing protein</fullName>
    </recommendedName>
</protein>
<keyword evidence="1" id="KW-0479">Metal-binding</keyword>
<sequence length="691" mass="79047">MSTSENNSFRRNRLEENSDDDTTFASARDNSASKIEPVKAESITDNDDTYYNRMHDNSKQQTETAQDSSDEEHNMATLQSTDVQDWKCRECGYVNEDSDTVCDTCGTCKPIRPSHEIHTNYSERRPSISSSESHSSSSASRNMYSRVESPGPTSFRQQNSSREQSPSKTDESDDEKSSTHSSVRSRIRRKSSQSYSLDDNQDLSSTDAIKQKQSPKNSFRIHSPLRIYCYETITCNFTKTTLDLNKLIYIHVSAGSQKVPIQNLIISFEQILDLHPSFDKNFKPGNDAVSRDKKPHRRDRSPSPKSAQPSREKSPSLFQKAGQAFKNAIGYDGNDKKLEPCSHSINCLLQESPKHMKEFSHPCPYSELCSKKDKEPYLTHEPHRVEQCSSKNSCQKLNDPIHRAKYRHHGYPDFLVPCRHERKCQDTTFHHRIKYSHGENEDIKKDTKDVVPDNSSPKSTLPYQAAASSDVKTDDQQTSCRYGSDCRYQNDSQHCSKYSHPYSSSEARDPCTPCRYGRDCRDRSNRQHCSKYSHSYDQGSKSSVNLNHERTPCRYGRDCRDKYDSGHCSKYLHPHNDGCNSSSISSHDQTPCRYGRDCRDKSNPQHCSKYSHPHNDGSNSSSISSHDQIPCRYGRDCRDKNDSGHCSKYSHDHGPRPSSILNHNQTLCRYGRDCRDKHDPRHCSKYSHANK</sequence>
<dbReference type="EMBL" id="CAJNOE010000394">
    <property type="protein sequence ID" value="CAF1192445.1"/>
    <property type="molecule type" value="Genomic_DNA"/>
</dbReference>
<feature type="compositionally biased region" description="Polar residues" evidence="5">
    <location>
        <begin position="23"/>
        <end position="33"/>
    </location>
</feature>
<feature type="compositionally biased region" description="Basic and acidic residues" evidence="5">
    <location>
        <begin position="438"/>
        <end position="451"/>
    </location>
</feature>
<feature type="compositionally biased region" description="Polar residues" evidence="5">
    <location>
        <begin position="151"/>
        <end position="164"/>
    </location>
</feature>
<name>A0A814VU00_9BILA</name>
<gene>
    <name evidence="7" type="ORF">IZO911_LOCUS28123</name>
</gene>
<organism evidence="7 8">
    <name type="scientific">Adineta steineri</name>
    <dbReference type="NCBI Taxonomy" id="433720"/>
    <lineage>
        <taxon>Eukaryota</taxon>
        <taxon>Metazoa</taxon>
        <taxon>Spiralia</taxon>
        <taxon>Gnathifera</taxon>
        <taxon>Rotifera</taxon>
        <taxon>Eurotatoria</taxon>
        <taxon>Bdelloidea</taxon>
        <taxon>Adinetida</taxon>
        <taxon>Adinetidae</taxon>
        <taxon>Adineta</taxon>
    </lineage>
</organism>
<dbReference type="Proteomes" id="UP000663860">
    <property type="component" value="Unassembled WGS sequence"/>
</dbReference>
<feature type="compositionally biased region" description="Polar residues" evidence="5">
    <location>
        <begin position="453"/>
        <end position="462"/>
    </location>
</feature>
<keyword evidence="3" id="KW-0862">Zinc</keyword>
<proteinExistence type="predicted"/>
<accession>A0A814VU00</accession>
<dbReference type="PROSITE" id="PS50199">
    <property type="entry name" value="ZF_RANBP2_2"/>
    <property type="match status" value="1"/>
</dbReference>
<feature type="compositionally biased region" description="Polar residues" evidence="5">
    <location>
        <begin position="476"/>
        <end position="505"/>
    </location>
</feature>
<evidence type="ECO:0000313" key="7">
    <source>
        <dbReference type="EMBL" id="CAF1192445.1"/>
    </source>
</evidence>
<evidence type="ECO:0000256" key="2">
    <source>
        <dbReference type="ARBA" id="ARBA00022771"/>
    </source>
</evidence>
<evidence type="ECO:0000259" key="6">
    <source>
        <dbReference type="PROSITE" id="PS50199"/>
    </source>
</evidence>
<feature type="domain" description="RanBP2-type" evidence="6">
    <location>
        <begin position="82"/>
        <end position="111"/>
    </location>
</feature>
<feature type="region of interest" description="Disordered" evidence="5">
    <location>
        <begin position="282"/>
        <end position="317"/>
    </location>
</feature>